<dbReference type="Pfam" id="PF05726">
    <property type="entry name" value="Pirin_C"/>
    <property type="match status" value="1"/>
</dbReference>
<keyword evidence="2" id="KW-0408">Iron</keyword>
<feature type="domain" description="Pirin N-terminal" evidence="4">
    <location>
        <begin position="62"/>
        <end position="157"/>
    </location>
</feature>
<dbReference type="CDD" id="cd02247">
    <property type="entry name" value="cupin_pirin_C"/>
    <property type="match status" value="1"/>
</dbReference>
<evidence type="ECO:0000256" key="3">
    <source>
        <dbReference type="RuleBase" id="RU003457"/>
    </source>
</evidence>
<dbReference type="GO" id="GO:0046872">
    <property type="term" value="F:metal ion binding"/>
    <property type="evidence" value="ECO:0007669"/>
    <property type="project" value="UniProtKB-KW"/>
</dbReference>
<evidence type="ECO:0000259" key="5">
    <source>
        <dbReference type="Pfam" id="PF05726"/>
    </source>
</evidence>
<dbReference type="InterPro" id="IPR012093">
    <property type="entry name" value="Pirin"/>
</dbReference>
<dbReference type="InterPro" id="IPR011051">
    <property type="entry name" value="RmlC_Cupin_sf"/>
</dbReference>
<protein>
    <recommendedName>
        <fullName evidence="8">Pirin N-terminal domain-containing protein</fullName>
    </recommendedName>
</protein>
<dbReference type="InterPro" id="IPR003829">
    <property type="entry name" value="Pirin_N_dom"/>
</dbReference>
<dbReference type="AlphaFoldDB" id="A0A642V7H0"/>
<dbReference type="InterPro" id="IPR008778">
    <property type="entry name" value="Pirin_C_dom"/>
</dbReference>
<keyword evidence="7" id="KW-1185">Reference proteome</keyword>
<dbReference type="PIRSF" id="PIRSF006232">
    <property type="entry name" value="Pirin"/>
    <property type="match status" value="1"/>
</dbReference>
<feature type="domain" description="Pirin C-terminal" evidence="5">
    <location>
        <begin position="213"/>
        <end position="317"/>
    </location>
</feature>
<accession>A0A642V7H0</accession>
<dbReference type="PANTHER" id="PTHR13903">
    <property type="entry name" value="PIRIN-RELATED"/>
    <property type="match status" value="1"/>
</dbReference>
<organism evidence="6 7">
    <name type="scientific">Trichomonascus ciferrii</name>
    <dbReference type="NCBI Taxonomy" id="44093"/>
    <lineage>
        <taxon>Eukaryota</taxon>
        <taxon>Fungi</taxon>
        <taxon>Dikarya</taxon>
        <taxon>Ascomycota</taxon>
        <taxon>Saccharomycotina</taxon>
        <taxon>Dipodascomycetes</taxon>
        <taxon>Dipodascales</taxon>
        <taxon>Trichomonascaceae</taxon>
        <taxon>Trichomonascus</taxon>
        <taxon>Trichomonascus ciferrii complex</taxon>
    </lineage>
</organism>
<comment type="cofactor">
    <cofactor evidence="2">
        <name>Fe cation</name>
        <dbReference type="ChEBI" id="CHEBI:24875"/>
    </cofactor>
    <text evidence="2">Binds 1 Fe cation per subunit.</text>
</comment>
<dbReference type="OrthoDB" id="198735at2759"/>
<evidence type="ECO:0008006" key="8">
    <source>
        <dbReference type="Google" id="ProtNLM"/>
    </source>
</evidence>
<comment type="similarity">
    <text evidence="1 3">Belongs to the pirin family.</text>
</comment>
<dbReference type="Pfam" id="PF02678">
    <property type="entry name" value="Pirin"/>
    <property type="match status" value="1"/>
</dbReference>
<evidence type="ECO:0000313" key="6">
    <source>
        <dbReference type="EMBL" id="KAA8915254.1"/>
    </source>
</evidence>
<dbReference type="Proteomes" id="UP000761534">
    <property type="component" value="Unassembled WGS sequence"/>
</dbReference>
<dbReference type="PANTHER" id="PTHR13903:SF8">
    <property type="entry name" value="PIRIN"/>
    <property type="match status" value="1"/>
</dbReference>
<dbReference type="InterPro" id="IPR014710">
    <property type="entry name" value="RmlC-like_jellyroll"/>
</dbReference>
<feature type="binding site" evidence="2">
    <location>
        <position position="95"/>
    </location>
    <ligand>
        <name>Fe cation</name>
        <dbReference type="ChEBI" id="CHEBI:24875"/>
    </ligand>
</feature>
<keyword evidence="2" id="KW-0479">Metal-binding</keyword>
<sequence>MKWRAFIVIFIGILGGLYFRTGANNNDEDDDKMMKNAVRTVSRTIAKKVFAPERPEGAGALVRRSIGTREIRHFTPFLMLDHLVGAGKGFPDHPHRGQETITYVLRGNVDHEDFTGAKGTIGPGDLQFMTAGRGIVHAEMPRVDEDGRAPEMMQLWVDLPEELKDTEPRYRDLLAKEIPIVNPDDNVEVRVISGEAYGVKSVQNLAYTPVVFYDYKVQPGGFIRQPVPDDFNVFLYVMKGSIRINGQEKVDQFYNAVFNEEGNTIAISVNVSAEDEARFILVGGKKLDQEIHQNGPFVETTKEKIQRAFFDFKACVNGFERANKWQSEIGKRMK</sequence>
<evidence type="ECO:0000256" key="1">
    <source>
        <dbReference type="ARBA" id="ARBA00008416"/>
    </source>
</evidence>
<name>A0A642V7H0_9ASCO</name>
<dbReference type="VEuPathDB" id="FungiDB:TRICI_002611"/>
<dbReference type="Gene3D" id="2.60.120.10">
    <property type="entry name" value="Jelly Rolls"/>
    <property type="match status" value="2"/>
</dbReference>
<feature type="binding site" evidence="2">
    <location>
        <position position="139"/>
    </location>
    <ligand>
        <name>Fe cation</name>
        <dbReference type="ChEBI" id="CHEBI:24875"/>
    </ligand>
</feature>
<evidence type="ECO:0000256" key="2">
    <source>
        <dbReference type="PIRSR" id="PIRSR006232-1"/>
    </source>
</evidence>
<gene>
    <name evidence="6" type="ORF">TRICI_002611</name>
</gene>
<feature type="binding site" evidence="2">
    <location>
        <position position="137"/>
    </location>
    <ligand>
        <name>Fe cation</name>
        <dbReference type="ChEBI" id="CHEBI:24875"/>
    </ligand>
</feature>
<proteinExistence type="inferred from homology"/>
<dbReference type="EMBL" id="SWFS01000179">
    <property type="protein sequence ID" value="KAA8915254.1"/>
    <property type="molecule type" value="Genomic_DNA"/>
</dbReference>
<feature type="binding site" evidence="2">
    <location>
        <position position="93"/>
    </location>
    <ligand>
        <name>Fe cation</name>
        <dbReference type="ChEBI" id="CHEBI:24875"/>
    </ligand>
</feature>
<dbReference type="SUPFAM" id="SSF51182">
    <property type="entry name" value="RmlC-like cupins"/>
    <property type="match status" value="1"/>
</dbReference>
<evidence type="ECO:0000259" key="4">
    <source>
        <dbReference type="Pfam" id="PF02678"/>
    </source>
</evidence>
<reference evidence="6" key="1">
    <citation type="journal article" date="2019" name="G3 (Bethesda)">
        <title>Genome Assemblies of Two Rare Opportunistic Yeast Pathogens: Diutina rugosa (syn. Candida rugosa) and Trichomonascus ciferrii (syn. Candida ciferrii).</title>
        <authorList>
            <person name="Mixao V."/>
            <person name="Saus E."/>
            <person name="Hansen A.P."/>
            <person name="Lass-Florl C."/>
            <person name="Gabaldon T."/>
        </authorList>
    </citation>
    <scope>NUCLEOTIDE SEQUENCE</scope>
    <source>
        <strain evidence="6">CBS 4856</strain>
    </source>
</reference>
<dbReference type="CDD" id="cd02909">
    <property type="entry name" value="cupin_pirin_N"/>
    <property type="match status" value="1"/>
</dbReference>
<evidence type="ECO:0000313" key="7">
    <source>
        <dbReference type="Proteomes" id="UP000761534"/>
    </source>
</evidence>
<comment type="caution">
    <text evidence="6">The sequence shown here is derived from an EMBL/GenBank/DDBJ whole genome shotgun (WGS) entry which is preliminary data.</text>
</comment>